<dbReference type="InterPro" id="IPR004722">
    <property type="entry name" value="DHOase"/>
</dbReference>
<dbReference type="GO" id="GO:0046872">
    <property type="term" value="F:metal ion binding"/>
    <property type="evidence" value="ECO:0007669"/>
    <property type="project" value="InterPro"/>
</dbReference>
<feature type="domain" description="Dihydroorotase catalytic" evidence="2">
    <location>
        <begin position="53"/>
        <end position="240"/>
    </location>
</feature>
<gene>
    <name evidence="3" type="ORF">IPO85_03430</name>
</gene>
<dbReference type="GO" id="GO:0005737">
    <property type="term" value="C:cytoplasm"/>
    <property type="evidence" value="ECO:0007669"/>
    <property type="project" value="TreeGrafter"/>
</dbReference>
<dbReference type="GO" id="GO:0006145">
    <property type="term" value="P:purine nucleobase catabolic process"/>
    <property type="evidence" value="ECO:0007669"/>
    <property type="project" value="TreeGrafter"/>
</dbReference>
<dbReference type="Proteomes" id="UP000808349">
    <property type="component" value="Unassembled WGS sequence"/>
</dbReference>
<protein>
    <submittedName>
        <fullName evidence="3">Dihydroorotase</fullName>
    </submittedName>
</protein>
<dbReference type="Gene3D" id="3.20.20.140">
    <property type="entry name" value="Metal-dependent hydrolases"/>
    <property type="match status" value="1"/>
</dbReference>
<reference evidence="3 4" key="1">
    <citation type="submission" date="2020-10" db="EMBL/GenBank/DDBJ databases">
        <title>Connecting structure to function with the recovery of over 1000 high-quality activated sludge metagenome-assembled genomes encoding full-length rRNA genes using long-read sequencing.</title>
        <authorList>
            <person name="Singleton C.M."/>
            <person name="Petriglieri F."/>
            <person name="Kristensen J.M."/>
            <person name="Kirkegaard R.H."/>
            <person name="Michaelsen T.Y."/>
            <person name="Andersen M.H."/>
            <person name="Karst S.M."/>
            <person name="Dueholm M.S."/>
            <person name="Nielsen P.H."/>
            <person name="Albertsen M."/>
        </authorList>
    </citation>
    <scope>NUCLEOTIDE SEQUENCE [LARGE SCALE GENOMIC DNA]</scope>
    <source>
        <strain evidence="3">Ribe_18-Q3-R11-54_BAT3C.373</strain>
    </source>
</reference>
<dbReference type="GO" id="GO:0004151">
    <property type="term" value="F:dihydroorotase activity"/>
    <property type="evidence" value="ECO:0007669"/>
    <property type="project" value="InterPro"/>
</dbReference>
<dbReference type="CDD" id="cd01317">
    <property type="entry name" value="DHOase_IIa"/>
    <property type="match status" value="1"/>
</dbReference>
<evidence type="ECO:0000259" key="2">
    <source>
        <dbReference type="Pfam" id="PF12890"/>
    </source>
</evidence>
<evidence type="ECO:0000256" key="1">
    <source>
        <dbReference type="ARBA" id="ARBA00022975"/>
    </source>
</evidence>
<dbReference type="Gene3D" id="2.30.40.10">
    <property type="entry name" value="Urease, subunit C, domain 1"/>
    <property type="match status" value="1"/>
</dbReference>
<organism evidence="3 4">
    <name type="scientific">Candidatus Defluviibacterium haderslevense</name>
    <dbReference type="NCBI Taxonomy" id="2981993"/>
    <lineage>
        <taxon>Bacteria</taxon>
        <taxon>Pseudomonadati</taxon>
        <taxon>Bacteroidota</taxon>
        <taxon>Saprospiria</taxon>
        <taxon>Saprospirales</taxon>
        <taxon>Saprospiraceae</taxon>
        <taxon>Candidatus Defluviibacterium</taxon>
    </lineage>
</organism>
<name>A0A9D7S650_9BACT</name>
<dbReference type="InterPro" id="IPR050138">
    <property type="entry name" value="DHOase/Allantoinase_Hydrolase"/>
</dbReference>
<dbReference type="SUPFAM" id="SSF51338">
    <property type="entry name" value="Composite domain of metallo-dependent hydrolases"/>
    <property type="match status" value="1"/>
</dbReference>
<dbReference type="InterPro" id="IPR011059">
    <property type="entry name" value="Metal-dep_hydrolase_composite"/>
</dbReference>
<dbReference type="InterPro" id="IPR032466">
    <property type="entry name" value="Metal_Hydrolase"/>
</dbReference>
<dbReference type="PANTHER" id="PTHR43668">
    <property type="entry name" value="ALLANTOINASE"/>
    <property type="match status" value="1"/>
</dbReference>
<dbReference type="InterPro" id="IPR024403">
    <property type="entry name" value="DHOase_cat"/>
</dbReference>
<dbReference type="AlphaFoldDB" id="A0A9D7S650"/>
<dbReference type="GO" id="GO:0006221">
    <property type="term" value="P:pyrimidine nucleotide biosynthetic process"/>
    <property type="evidence" value="ECO:0007669"/>
    <property type="project" value="UniProtKB-KW"/>
</dbReference>
<dbReference type="SUPFAM" id="SSF51556">
    <property type="entry name" value="Metallo-dependent hydrolases"/>
    <property type="match status" value="1"/>
</dbReference>
<keyword evidence="1" id="KW-0665">Pyrimidine biosynthesis</keyword>
<evidence type="ECO:0000313" key="3">
    <source>
        <dbReference type="EMBL" id="MBK9716567.1"/>
    </source>
</evidence>
<dbReference type="PANTHER" id="PTHR43668:SF2">
    <property type="entry name" value="ALLANTOINASE"/>
    <property type="match status" value="1"/>
</dbReference>
<dbReference type="Pfam" id="PF12890">
    <property type="entry name" value="DHOase"/>
    <property type="match status" value="1"/>
</dbReference>
<sequence>MDYIFKKVIIVDPQSPYHLKKRDVWIKNGTIHEIKANIVPNKNSIILDVAGSFLSPGWVDIGVHTGEPGFEERETLISLSNASVAGGYTTICCLSNTNPVLHSKSEIHFILHNSHSLPIHIWPIGAISKDNASVEMAEILQMFQSGAVAFSDGNQSIQKSGLLLRALEYLKLLPKSLIINQSLDDNLWIKGQIHEGLVSTKLGLKGIPSIAEYIAVQRDIEILRYAQSRLLIHKISTSESVQLIRNAKLTLKDLFASVSIFNLAFEENSLEQFNHQLKLNPPIRSKKDREALINGLIDGSIDIICSDHTPMNPEKKELEFQSSAFGAISLETAYSLIQTFLNNEIDASLWVEKVAINPRKILNKEIVSLQENAVAELTWFHPDINWNYSDGFIKSISKNSPLKNSNLKGKILGVYNKNKFVSNII</sequence>
<dbReference type="EMBL" id="JADKFW010000004">
    <property type="protein sequence ID" value="MBK9716567.1"/>
    <property type="molecule type" value="Genomic_DNA"/>
</dbReference>
<accession>A0A9D7S650</accession>
<dbReference type="GO" id="GO:0004038">
    <property type="term" value="F:allantoinase activity"/>
    <property type="evidence" value="ECO:0007669"/>
    <property type="project" value="TreeGrafter"/>
</dbReference>
<evidence type="ECO:0000313" key="4">
    <source>
        <dbReference type="Proteomes" id="UP000808349"/>
    </source>
</evidence>
<comment type="caution">
    <text evidence="3">The sequence shown here is derived from an EMBL/GenBank/DDBJ whole genome shotgun (WGS) entry which is preliminary data.</text>
</comment>
<proteinExistence type="predicted"/>